<feature type="transmembrane region" description="Helical" evidence="7">
    <location>
        <begin position="379"/>
        <end position="401"/>
    </location>
</feature>
<keyword evidence="5 7" id="KW-1133">Transmembrane helix</keyword>
<comment type="subcellular location">
    <subcellularLocation>
        <location evidence="1 7">Cell inner membrane</location>
        <topology evidence="1 7">Multi-pass membrane protein</topology>
    </subcellularLocation>
</comment>
<organism evidence="9 10">
    <name type="scientific">Tabrizicola oligotrophica</name>
    <dbReference type="NCBI Taxonomy" id="2710650"/>
    <lineage>
        <taxon>Bacteria</taxon>
        <taxon>Pseudomonadati</taxon>
        <taxon>Pseudomonadota</taxon>
        <taxon>Alphaproteobacteria</taxon>
        <taxon>Rhodobacterales</taxon>
        <taxon>Paracoccaceae</taxon>
        <taxon>Tabrizicola</taxon>
    </lineage>
</organism>
<evidence type="ECO:0000256" key="7">
    <source>
        <dbReference type="RuleBase" id="RU369079"/>
    </source>
</evidence>
<gene>
    <name evidence="9" type="ORF">G4Z14_15275</name>
</gene>
<dbReference type="PANTHER" id="PTHR33362:SF5">
    <property type="entry name" value="C4-DICARBOXYLATE TRAP TRANSPORTER LARGE PERMEASE PROTEIN DCTM"/>
    <property type="match status" value="1"/>
</dbReference>
<keyword evidence="7" id="KW-0813">Transport</keyword>
<dbReference type="InterPro" id="IPR004681">
    <property type="entry name" value="TRAP_DctM"/>
</dbReference>
<keyword evidence="2" id="KW-1003">Cell membrane</keyword>
<dbReference type="Proteomes" id="UP000477782">
    <property type="component" value="Unassembled WGS sequence"/>
</dbReference>
<proteinExistence type="inferred from homology"/>
<comment type="caution">
    <text evidence="9">The sequence shown here is derived from an EMBL/GenBank/DDBJ whole genome shotgun (WGS) entry which is preliminary data.</text>
</comment>
<evidence type="ECO:0000256" key="3">
    <source>
        <dbReference type="ARBA" id="ARBA00022519"/>
    </source>
</evidence>
<evidence type="ECO:0000256" key="5">
    <source>
        <dbReference type="ARBA" id="ARBA00022989"/>
    </source>
</evidence>
<dbReference type="InterPro" id="IPR010656">
    <property type="entry name" value="DctM"/>
</dbReference>
<feature type="transmembrane region" description="Helical" evidence="7">
    <location>
        <begin position="340"/>
        <end position="372"/>
    </location>
</feature>
<dbReference type="PANTHER" id="PTHR33362">
    <property type="entry name" value="SIALIC ACID TRAP TRANSPORTER PERMEASE PROTEIN SIAT-RELATED"/>
    <property type="match status" value="1"/>
</dbReference>
<comment type="function">
    <text evidence="7">Part of the tripartite ATP-independent periplasmic (TRAP) transport system.</text>
</comment>
<evidence type="ECO:0000313" key="9">
    <source>
        <dbReference type="EMBL" id="NEY91660.1"/>
    </source>
</evidence>
<dbReference type="RefSeq" id="WP_164627296.1">
    <property type="nucleotide sequence ID" value="NZ_JAAIVJ010000011.1"/>
</dbReference>
<evidence type="ECO:0000256" key="6">
    <source>
        <dbReference type="ARBA" id="ARBA00023136"/>
    </source>
</evidence>
<comment type="similarity">
    <text evidence="7">Belongs to the TRAP transporter large permease family.</text>
</comment>
<dbReference type="Pfam" id="PF06808">
    <property type="entry name" value="DctM"/>
    <property type="match status" value="1"/>
</dbReference>
<sequence>MIVSIIGFAVMLFLLFAGVPLGFALMFVGLVGFAYVRADMVGQALISWGEAGLEFNMRAINGALVMTGQQMYDQVTLYSFTVIPLFILMGALISRANLAHELYDAANGFVGHFRGGLAMGTVVACGGFGAVCGSSLAVAATMSRVAMPSMRRYRYDDGLSAGAIAAGGTLGIMIPPSVPMVIYGILAETDIAKLFIAGILPGILLMALFSGAIAWTTWRHPEQGPPGARTPWPQRLRLLARVWGVVLIFVIIIGGIYGGLFTPTEAAGIGVTAAGAFAIARGKLSWRTLWESLIETGVTTGMIFVISFGAVIFANFVNLAGFTGGISDFLIGLEISPMGIVIAICLIYLVMGCIFDSLSMLILTIPIFAAILKPMGVDMIWFGIVAVITVEMGLITPPVGLNVFVVKATIGDISLGTAFKGVWPFVAAMALGLILVLIFPQIATVLPGLMGR</sequence>
<dbReference type="EMBL" id="JAAIVJ010000011">
    <property type="protein sequence ID" value="NEY91660.1"/>
    <property type="molecule type" value="Genomic_DNA"/>
</dbReference>
<feature type="transmembrane region" description="Helical" evidence="7">
    <location>
        <begin position="238"/>
        <end position="260"/>
    </location>
</feature>
<feature type="transmembrane region" description="Helical" evidence="7">
    <location>
        <begin position="266"/>
        <end position="284"/>
    </location>
</feature>
<comment type="subunit">
    <text evidence="7">The complex comprises the extracytoplasmic solute receptor protein and the two transmembrane proteins.</text>
</comment>
<keyword evidence="4 7" id="KW-0812">Transmembrane</keyword>
<evidence type="ECO:0000256" key="4">
    <source>
        <dbReference type="ARBA" id="ARBA00022692"/>
    </source>
</evidence>
<feature type="transmembrane region" description="Helical" evidence="7">
    <location>
        <begin position="421"/>
        <end position="446"/>
    </location>
</feature>
<reference evidence="9 10" key="1">
    <citation type="submission" date="2020-02" db="EMBL/GenBank/DDBJ databases">
        <authorList>
            <person name="Chen W.-M."/>
        </authorList>
    </citation>
    <scope>NUCLEOTIDE SEQUENCE [LARGE SCALE GENOMIC DNA]</scope>
    <source>
        <strain evidence="9 10">KMS-5</strain>
    </source>
</reference>
<feature type="transmembrane region" description="Helical" evidence="7">
    <location>
        <begin position="161"/>
        <end position="185"/>
    </location>
</feature>
<keyword evidence="6 7" id="KW-0472">Membrane</keyword>
<feature type="transmembrane region" description="Helical" evidence="7">
    <location>
        <begin position="6"/>
        <end position="36"/>
    </location>
</feature>
<evidence type="ECO:0000259" key="8">
    <source>
        <dbReference type="Pfam" id="PF06808"/>
    </source>
</evidence>
<dbReference type="PIRSF" id="PIRSF006066">
    <property type="entry name" value="HI0050"/>
    <property type="match status" value="1"/>
</dbReference>
<feature type="domain" description="TRAP C4-dicarboxylate transport system permease DctM subunit" evidence="8">
    <location>
        <begin position="8"/>
        <end position="442"/>
    </location>
</feature>
<protein>
    <recommendedName>
        <fullName evidence="7">TRAP transporter large permease protein</fullName>
    </recommendedName>
</protein>
<accession>A0A6M0QW63</accession>
<evidence type="ECO:0000313" key="10">
    <source>
        <dbReference type="Proteomes" id="UP000477782"/>
    </source>
</evidence>
<evidence type="ECO:0000256" key="2">
    <source>
        <dbReference type="ARBA" id="ARBA00022475"/>
    </source>
</evidence>
<keyword evidence="3 7" id="KW-0997">Cell inner membrane</keyword>
<feature type="transmembrane region" description="Helical" evidence="7">
    <location>
        <begin position="75"/>
        <end position="96"/>
    </location>
</feature>
<dbReference type="AlphaFoldDB" id="A0A6M0QW63"/>
<name>A0A6M0QW63_9RHOB</name>
<dbReference type="GO" id="GO:0005886">
    <property type="term" value="C:plasma membrane"/>
    <property type="evidence" value="ECO:0007669"/>
    <property type="project" value="UniProtKB-SubCell"/>
</dbReference>
<feature type="transmembrane region" description="Helical" evidence="7">
    <location>
        <begin position="296"/>
        <end position="320"/>
    </location>
</feature>
<dbReference type="GO" id="GO:0022857">
    <property type="term" value="F:transmembrane transporter activity"/>
    <property type="evidence" value="ECO:0007669"/>
    <property type="project" value="UniProtKB-UniRule"/>
</dbReference>
<evidence type="ECO:0000256" key="1">
    <source>
        <dbReference type="ARBA" id="ARBA00004429"/>
    </source>
</evidence>
<keyword evidence="10" id="KW-1185">Reference proteome</keyword>
<dbReference type="NCBIfam" id="TIGR00786">
    <property type="entry name" value="dctM"/>
    <property type="match status" value="1"/>
</dbReference>
<feature type="transmembrane region" description="Helical" evidence="7">
    <location>
        <begin position="191"/>
        <end position="218"/>
    </location>
</feature>
<feature type="transmembrane region" description="Helical" evidence="7">
    <location>
        <begin position="116"/>
        <end position="140"/>
    </location>
</feature>